<dbReference type="AlphaFoldDB" id="A0ABC8B052"/>
<dbReference type="Gene3D" id="6.20.50.110">
    <property type="entry name" value="Methyltransferase, zinc-binding domain"/>
    <property type="match status" value="1"/>
</dbReference>
<name>A0ABC8B052_9NOCA</name>
<dbReference type="InterPro" id="IPR038576">
    <property type="entry name" value="Methyltransf_Zn-bd_dom_put_sf"/>
</dbReference>
<reference evidence="2 3" key="1">
    <citation type="submission" date="2016-10" db="EMBL/GenBank/DDBJ databases">
        <title>Genome sequence of Nocardia seriolae strain EM150506, isolated from Anguila japonica.</title>
        <authorList>
            <person name="Han H.-J."/>
        </authorList>
    </citation>
    <scope>NUCLEOTIDE SEQUENCE [LARGE SCALE GENOMIC DNA]</scope>
    <source>
        <strain evidence="2 3">EM150506</strain>
    </source>
</reference>
<accession>A0ABC8B052</accession>
<sequence length="97" mass="10912">MQCRLCDSKSLISVLDLGATSPCEKFLSAAELDLPEPTYPLHLRLCENCLLLQIPALITPEETFTEYAYFSSFSDSWVRHAKLFVDQALDFRSHAAA</sequence>
<evidence type="ECO:0000313" key="3">
    <source>
        <dbReference type="Proteomes" id="UP000180166"/>
    </source>
</evidence>
<feature type="domain" description="Methyltransferase putative zinc binding" evidence="1">
    <location>
        <begin position="3"/>
        <end position="64"/>
    </location>
</feature>
<dbReference type="EMBL" id="CP017839">
    <property type="protein sequence ID" value="APA99417.1"/>
    <property type="molecule type" value="Genomic_DNA"/>
</dbReference>
<dbReference type="InterPro" id="IPR013630">
    <property type="entry name" value="Methyltransf_Zn-bd_dom_put"/>
</dbReference>
<evidence type="ECO:0000313" key="2">
    <source>
        <dbReference type="EMBL" id="APA99417.1"/>
    </source>
</evidence>
<gene>
    <name evidence="2" type="ORF">NS506_05371</name>
</gene>
<evidence type="ECO:0000259" key="1">
    <source>
        <dbReference type="Pfam" id="PF08421"/>
    </source>
</evidence>
<dbReference type="KEGG" id="nsr:NS506_05371"/>
<protein>
    <recommendedName>
        <fullName evidence="1">Methyltransferase putative zinc binding domain-containing protein</fullName>
    </recommendedName>
</protein>
<dbReference type="Proteomes" id="UP000180166">
    <property type="component" value="Chromosome"/>
</dbReference>
<organism evidence="2 3">
    <name type="scientific">Nocardia seriolae</name>
    <dbReference type="NCBI Taxonomy" id="37332"/>
    <lineage>
        <taxon>Bacteria</taxon>
        <taxon>Bacillati</taxon>
        <taxon>Actinomycetota</taxon>
        <taxon>Actinomycetes</taxon>
        <taxon>Mycobacteriales</taxon>
        <taxon>Nocardiaceae</taxon>
        <taxon>Nocardia</taxon>
    </lineage>
</organism>
<proteinExistence type="predicted"/>
<dbReference type="Pfam" id="PF08421">
    <property type="entry name" value="Methyltransf_13"/>
    <property type="match status" value="1"/>
</dbReference>